<name>A0A934V0A8_9PROT</name>
<dbReference type="Pfam" id="PF01458">
    <property type="entry name" value="SUFBD_core"/>
    <property type="match status" value="1"/>
</dbReference>
<dbReference type="PANTHER" id="PTHR43575:SF1">
    <property type="entry name" value="PROTEIN ABCI7, CHLOROPLASTIC"/>
    <property type="match status" value="1"/>
</dbReference>
<reference evidence="4" key="1">
    <citation type="submission" date="2017-08" db="EMBL/GenBank/DDBJ databases">
        <authorList>
            <person name="Imhoff J.F."/>
            <person name="Rahn T."/>
            <person name="Kuenzel S."/>
            <person name="Neulinger S.C."/>
        </authorList>
    </citation>
    <scope>NUCLEOTIDE SEQUENCE</scope>
    <source>
        <strain evidence="4">DSM 9154</strain>
    </source>
</reference>
<gene>
    <name evidence="4" type="primary">sufD</name>
    <name evidence="4" type="ORF">CKO21_10135</name>
</gene>
<evidence type="ECO:0000259" key="3">
    <source>
        <dbReference type="Pfam" id="PF19295"/>
    </source>
</evidence>
<dbReference type="Pfam" id="PF19295">
    <property type="entry name" value="SufBD_N"/>
    <property type="match status" value="1"/>
</dbReference>
<keyword evidence="5" id="KW-1185">Reference proteome</keyword>
<protein>
    <submittedName>
        <fullName evidence="4">Fe-S cluster assembly protein SufD</fullName>
    </submittedName>
</protein>
<evidence type="ECO:0000256" key="1">
    <source>
        <dbReference type="ARBA" id="ARBA00043967"/>
    </source>
</evidence>
<evidence type="ECO:0000259" key="2">
    <source>
        <dbReference type="Pfam" id="PF01458"/>
    </source>
</evidence>
<accession>A0A934V0A8</accession>
<evidence type="ECO:0000313" key="4">
    <source>
        <dbReference type="EMBL" id="MBK1697603.1"/>
    </source>
</evidence>
<dbReference type="GO" id="GO:0016226">
    <property type="term" value="P:iron-sulfur cluster assembly"/>
    <property type="evidence" value="ECO:0007669"/>
    <property type="project" value="InterPro"/>
</dbReference>
<organism evidence="4 5">
    <name type="scientific">Rhodovibrio salinarum</name>
    <dbReference type="NCBI Taxonomy" id="1087"/>
    <lineage>
        <taxon>Bacteria</taxon>
        <taxon>Pseudomonadati</taxon>
        <taxon>Pseudomonadota</taxon>
        <taxon>Alphaproteobacteria</taxon>
        <taxon>Rhodospirillales</taxon>
        <taxon>Rhodovibrionaceae</taxon>
        <taxon>Rhodovibrio</taxon>
    </lineage>
</organism>
<dbReference type="NCBIfam" id="TIGR01981">
    <property type="entry name" value="sufD"/>
    <property type="match status" value="1"/>
</dbReference>
<feature type="domain" description="SUF system FeS cluster assembly SufBD N-terminal" evidence="3">
    <location>
        <begin position="11"/>
        <end position="175"/>
    </location>
</feature>
<sequence length="442" mass="49286">MSESALQPFHQQYTALTNAGSLPGNALPWLTNLRERGMARFDELGFPTPRVESWKYTNLRALERQVFHPATTMTATLGLDRVPSLIGEQAGHRAVFVNGRFRAEMSNLDRLPDGAKVLSFAQALEHEPNLLAEDIDQIAEGQDDQPFYQLNSAFMEDGLVLHIEEGAKVEEPIEVVYLAAADAEPLAYHPRHLIVAGKNSEATLVEHHVGIGEANTLANHVTEIRVEPGAKLHHYKLNAETDAAFHISTLHARVQENAFYDSFTLTTGGQLTRNEPHIKLEGSFADARLNGAYLQRAKQHCDNTTLIEHAVPDTHCREIFKGALEGKGRAVFAGKLHVYPDAQRTDGNQLSRCLLLSNQAEIDTKPELEIYADDVVCSHGCTAGELEKDPLFYLRSRGIPHALARRMMVESFLAEVVQEMTNEDLRQAFLDRITDWLARSDQ</sequence>
<dbReference type="AlphaFoldDB" id="A0A934V0A8"/>
<dbReference type="InterPro" id="IPR045595">
    <property type="entry name" value="SufBD_N"/>
</dbReference>
<evidence type="ECO:0000313" key="5">
    <source>
        <dbReference type="Proteomes" id="UP000778970"/>
    </source>
</evidence>
<dbReference type="EMBL" id="NRRE01000026">
    <property type="protein sequence ID" value="MBK1697603.1"/>
    <property type="molecule type" value="Genomic_DNA"/>
</dbReference>
<reference evidence="4" key="2">
    <citation type="journal article" date="2020" name="Microorganisms">
        <title>Osmotic Adaptation and Compatible Solute Biosynthesis of Phototrophic Bacteria as Revealed from Genome Analyses.</title>
        <authorList>
            <person name="Imhoff J.F."/>
            <person name="Rahn T."/>
            <person name="Kunzel S."/>
            <person name="Keller A."/>
            <person name="Neulinger S.C."/>
        </authorList>
    </citation>
    <scope>NUCLEOTIDE SEQUENCE</scope>
    <source>
        <strain evidence="4">DSM 9154</strain>
    </source>
</reference>
<dbReference type="InterPro" id="IPR055346">
    <property type="entry name" value="Fe-S_cluster_assembly_SufBD"/>
</dbReference>
<dbReference type="RefSeq" id="WP_051432154.1">
    <property type="nucleotide sequence ID" value="NZ_NRRE01000026.1"/>
</dbReference>
<dbReference type="InterPro" id="IPR011542">
    <property type="entry name" value="SUF_FeS_clus_asmbl_SufD"/>
</dbReference>
<proteinExistence type="inferred from homology"/>
<dbReference type="PANTHER" id="PTHR43575">
    <property type="entry name" value="PROTEIN ABCI7, CHLOROPLASTIC"/>
    <property type="match status" value="1"/>
</dbReference>
<comment type="similarity">
    <text evidence="1">Belongs to the iron-sulfur cluster assembly SufBD family.</text>
</comment>
<comment type="caution">
    <text evidence="4">The sequence shown here is derived from an EMBL/GenBank/DDBJ whole genome shotgun (WGS) entry which is preliminary data.</text>
</comment>
<dbReference type="Proteomes" id="UP000778970">
    <property type="component" value="Unassembled WGS sequence"/>
</dbReference>
<dbReference type="InterPro" id="IPR000825">
    <property type="entry name" value="SUF_FeS_clus_asmbl_SufBD_core"/>
</dbReference>
<dbReference type="InterPro" id="IPR037284">
    <property type="entry name" value="SUF_FeS_clus_asmbl_SufBD_sf"/>
</dbReference>
<feature type="domain" description="SUF system FeS cluster assembly SufBD core" evidence="2">
    <location>
        <begin position="185"/>
        <end position="412"/>
    </location>
</feature>
<dbReference type="SUPFAM" id="SSF101960">
    <property type="entry name" value="Stabilizer of iron transporter SufD"/>
    <property type="match status" value="1"/>
</dbReference>